<keyword evidence="4 9" id="KW-0378">Hydrolase</keyword>
<keyword evidence="6 9" id="KW-0224">Dipeptidase</keyword>
<gene>
    <name evidence="12" type="ORF">NV36_00570</name>
</gene>
<dbReference type="AlphaFoldDB" id="A0A0A2GT55"/>
<keyword evidence="5 9" id="KW-0862">Zinc</keyword>
<evidence type="ECO:0000313" key="12">
    <source>
        <dbReference type="EMBL" id="KGO05486.1"/>
    </source>
</evidence>
<dbReference type="SUPFAM" id="SSF55166">
    <property type="entry name" value="Hedgehog/DD-peptidase"/>
    <property type="match status" value="1"/>
</dbReference>
<dbReference type="InterPro" id="IPR000755">
    <property type="entry name" value="A_A_dipeptidase"/>
</dbReference>
<sequence length="205" mass="23801">MKIYRTFFLVLSALFFLAMQSDQESPLVNIAEFDSKFSYDVRYATDDNFLEQTVYDCVQCLLIPEVAEALVEANNYFCELGYMIQLYDCYRPLSVQKKMWEIYPNPGYVGNPYGSGSIHNRGAAIDMTIVKLDGTPLDMGSDYDFFGKEAHIDHSHNDTITANRKQLWSVMKKFGFSPIRTEWWHFNYDAKNYGLKVLDIDFDCE</sequence>
<evidence type="ECO:0000313" key="13">
    <source>
        <dbReference type="Proteomes" id="UP000030140"/>
    </source>
</evidence>
<comment type="caution">
    <text evidence="12">The sequence shown here is derived from an EMBL/GenBank/DDBJ whole genome shotgun (WGS) entry which is preliminary data.</text>
</comment>
<evidence type="ECO:0000256" key="11">
    <source>
        <dbReference type="SAM" id="SignalP"/>
    </source>
</evidence>
<comment type="cofactor">
    <cofactor evidence="9">
        <name>Zn(2+)</name>
        <dbReference type="ChEBI" id="CHEBI:29105"/>
    </cofactor>
    <text evidence="9">Binds 1 zinc ion per subunit.</text>
</comment>
<feature type="active site" description="Proton donor/acceptor" evidence="9">
    <location>
        <position position="182"/>
    </location>
</feature>
<evidence type="ECO:0000256" key="6">
    <source>
        <dbReference type="ARBA" id="ARBA00022997"/>
    </source>
</evidence>
<proteinExistence type="inferred from homology"/>
<feature type="site" description="Transition state stabilizer" evidence="9">
    <location>
        <position position="91"/>
    </location>
</feature>
<dbReference type="Gene3D" id="3.30.1380.10">
    <property type="match status" value="1"/>
</dbReference>
<feature type="chain" id="PRO_5001987862" description="D-alanyl-D-alanine dipeptidase" evidence="11">
    <location>
        <begin position="21"/>
        <end position="205"/>
    </location>
</feature>
<dbReference type="InterPro" id="IPR009045">
    <property type="entry name" value="Zn_M74/Hedgehog-like"/>
</dbReference>
<comment type="function">
    <text evidence="9 10">Catalyzes hydrolysis of the D-alanyl-D-alanine dipeptide.</text>
</comment>
<feature type="binding site" evidence="9">
    <location>
        <position position="185"/>
    </location>
    <ligand>
        <name>Zn(2+)</name>
        <dbReference type="ChEBI" id="CHEBI:29105"/>
        <note>catalytic</note>
    </ligand>
</feature>
<accession>A0A0A2GT55</accession>
<evidence type="ECO:0000256" key="2">
    <source>
        <dbReference type="ARBA" id="ARBA00022670"/>
    </source>
</evidence>
<dbReference type="KEGG" id="ddo:I597_2426"/>
<evidence type="ECO:0000256" key="4">
    <source>
        <dbReference type="ARBA" id="ARBA00022801"/>
    </source>
</evidence>
<name>A0A0A2GT55_9FLAO</name>
<reference evidence="12 13" key="1">
    <citation type="submission" date="2014-10" db="EMBL/GenBank/DDBJ databases">
        <title>Draft genome sequence of the proteorhodopsin-containing marine bacterium Dokdonia donghaensis.</title>
        <authorList>
            <person name="Gomez-Consarnau L."/>
            <person name="Gonzalez J.M."/>
            <person name="Riedel T."/>
            <person name="Jaenicke S."/>
            <person name="Wagner-Doebler I."/>
            <person name="Fuhrman J.A."/>
        </authorList>
    </citation>
    <scope>NUCLEOTIDE SEQUENCE [LARGE SCALE GENOMIC DNA]</scope>
    <source>
        <strain evidence="12 13">DSW-1</strain>
    </source>
</reference>
<dbReference type="HAMAP" id="MF_01924">
    <property type="entry name" value="A_A_dipeptidase"/>
    <property type="match status" value="1"/>
</dbReference>
<protein>
    <recommendedName>
        <fullName evidence="9 10">D-alanyl-D-alanine dipeptidase</fullName>
        <shortName evidence="9 10">D-Ala-D-Ala dipeptidase</shortName>
        <ecNumber evidence="9 10">3.4.13.22</ecNumber>
    </recommendedName>
</protein>
<comment type="similarity">
    <text evidence="9 10">Belongs to the peptidase M15D family.</text>
</comment>
<dbReference type="EMBL" id="JSAQ01000001">
    <property type="protein sequence ID" value="KGO05486.1"/>
    <property type="molecule type" value="Genomic_DNA"/>
</dbReference>
<evidence type="ECO:0000256" key="10">
    <source>
        <dbReference type="PIRNR" id="PIRNR026671"/>
    </source>
</evidence>
<dbReference type="GO" id="GO:0071555">
    <property type="term" value="P:cell wall organization"/>
    <property type="evidence" value="ECO:0007669"/>
    <property type="project" value="UniProtKB-KW"/>
</dbReference>
<evidence type="ECO:0000256" key="1">
    <source>
        <dbReference type="ARBA" id="ARBA00001362"/>
    </source>
</evidence>
<dbReference type="GO" id="GO:0160237">
    <property type="term" value="F:D-Ala-D-Ala dipeptidase activity"/>
    <property type="evidence" value="ECO:0007669"/>
    <property type="project" value="UniProtKB-EC"/>
</dbReference>
<keyword evidence="8 10" id="KW-0961">Cell wall biogenesis/degradation</keyword>
<feature type="binding site" evidence="9">
    <location>
        <position position="126"/>
    </location>
    <ligand>
        <name>Zn(2+)</name>
        <dbReference type="ChEBI" id="CHEBI:29105"/>
        <note>catalytic</note>
    </ligand>
</feature>
<keyword evidence="7 9" id="KW-0482">Metalloprotease</keyword>
<dbReference type="EC" id="3.4.13.22" evidence="9 10"/>
<feature type="binding site" evidence="9">
    <location>
        <position position="119"/>
    </location>
    <ligand>
        <name>Zn(2+)</name>
        <dbReference type="ChEBI" id="CHEBI:29105"/>
        <note>catalytic</note>
    </ligand>
</feature>
<evidence type="ECO:0000256" key="8">
    <source>
        <dbReference type="ARBA" id="ARBA00023316"/>
    </source>
</evidence>
<dbReference type="PIRSF" id="PIRSF026671">
    <property type="entry name" value="AA_dipeptidase"/>
    <property type="match status" value="1"/>
</dbReference>
<evidence type="ECO:0000256" key="7">
    <source>
        <dbReference type="ARBA" id="ARBA00023049"/>
    </source>
</evidence>
<comment type="catalytic activity">
    <reaction evidence="1 9 10">
        <text>D-alanyl-D-alanine + H2O = 2 D-alanine</text>
        <dbReference type="Rhea" id="RHEA:20661"/>
        <dbReference type="ChEBI" id="CHEBI:15377"/>
        <dbReference type="ChEBI" id="CHEBI:57416"/>
        <dbReference type="ChEBI" id="CHEBI:57822"/>
        <dbReference type="EC" id="3.4.13.22"/>
    </reaction>
</comment>
<keyword evidence="2 9" id="KW-0645">Protease</keyword>
<dbReference type="RefSeq" id="WP_035324552.1">
    <property type="nucleotide sequence ID" value="NZ_CP015125.1"/>
</dbReference>
<dbReference type="Proteomes" id="UP000030140">
    <property type="component" value="Unassembled WGS sequence"/>
</dbReference>
<organism evidence="12 13">
    <name type="scientific">Dokdonia donghaensis DSW-1</name>
    <dbReference type="NCBI Taxonomy" id="1300343"/>
    <lineage>
        <taxon>Bacteria</taxon>
        <taxon>Pseudomonadati</taxon>
        <taxon>Bacteroidota</taxon>
        <taxon>Flavobacteriia</taxon>
        <taxon>Flavobacteriales</taxon>
        <taxon>Flavobacteriaceae</taxon>
        <taxon>Dokdonia</taxon>
    </lineage>
</organism>
<dbReference type="PANTHER" id="PTHR43126">
    <property type="entry name" value="D-ALANYL-D-ALANINE DIPEPTIDASE"/>
    <property type="match status" value="1"/>
</dbReference>
<dbReference type="PANTHER" id="PTHR43126:SF1">
    <property type="entry name" value="D-ALANYL-D-ALANINE DIPEPTIDASE"/>
    <property type="match status" value="1"/>
</dbReference>
<evidence type="ECO:0000256" key="3">
    <source>
        <dbReference type="ARBA" id="ARBA00022723"/>
    </source>
</evidence>
<keyword evidence="13" id="KW-1185">Reference proteome</keyword>
<keyword evidence="3 9" id="KW-0479">Metal-binding</keyword>
<dbReference type="OrthoDB" id="9801430at2"/>
<dbReference type="GO" id="GO:0006508">
    <property type="term" value="P:proteolysis"/>
    <property type="evidence" value="ECO:0007669"/>
    <property type="project" value="UniProtKB-KW"/>
</dbReference>
<dbReference type="CDD" id="cd14840">
    <property type="entry name" value="D-Ala-D-Ala_dipeptidase_Aad"/>
    <property type="match status" value="1"/>
</dbReference>
<keyword evidence="11" id="KW-0732">Signal</keyword>
<evidence type="ECO:0000256" key="5">
    <source>
        <dbReference type="ARBA" id="ARBA00022833"/>
    </source>
</evidence>
<evidence type="ECO:0000256" key="9">
    <source>
        <dbReference type="HAMAP-Rule" id="MF_01924"/>
    </source>
</evidence>
<feature type="signal peptide" evidence="11">
    <location>
        <begin position="1"/>
        <end position="20"/>
    </location>
</feature>
<dbReference type="GO" id="GO:0008237">
    <property type="term" value="F:metallopeptidase activity"/>
    <property type="evidence" value="ECO:0007669"/>
    <property type="project" value="UniProtKB-KW"/>
</dbReference>
<dbReference type="PATRIC" id="fig|1300343.5.peg.2449"/>
<dbReference type="GO" id="GO:0008270">
    <property type="term" value="F:zinc ion binding"/>
    <property type="evidence" value="ECO:0007669"/>
    <property type="project" value="UniProtKB-UniRule"/>
</dbReference>
<dbReference type="Pfam" id="PF01427">
    <property type="entry name" value="Peptidase_M15"/>
    <property type="match status" value="1"/>
</dbReference>